<keyword evidence="2" id="KW-0560">Oxidoreductase</keyword>
<keyword evidence="4" id="KW-1185">Reference proteome</keyword>
<dbReference type="GO" id="GO:0016491">
    <property type="term" value="F:oxidoreductase activity"/>
    <property type="evidence" value="ECO:0007669"/>
    <property type="project" value="UniProtKB-KW"/>
</dbReference>
<dbReference type="RefSeq" id="WP_185681707.1">
    <property type="nucleotide sequence ID" value="NZ_JACLAU010000001.1"/>
</dbReference>
<accession>A0A7X1KAM3</accession>
<dbReference type="PRINTS" id="PR00081">
    <property type="entry name" value="GDHRDH"/>
</dbReference>
<evidence type="ECO:0000256" key="1">
    <source>
        <dbReference type="ARBA" id="ARBA00006484"/>
    </source>
</evidence>
<dbReference type="AlphaFoldDB" id="A0A7X1KAM3"/>
<dbReference type="Proteomes" id="UP000520156">
    <property type="component" value="Unassembled WGS sequence"/>
</dbReference>
<dbReference type="PANTHER" id="PTHR24321:SF14">
    <property type="entry name" value="SHORT-CHAIN TYPE DEHYDROGENASE_REDUCTASE BLR2146-RELATED"/>
    <property type="match status" value="1"/>
</dbReference>
<dbReference type="CDD" id="cd05233">
    <property type="entry name" value="SDR_c"/>
    <property type="match status" value="1"/>
</dbReference>
<dbReference type="PANTHER" id="PTHR24321">
    <property type="entry name" value="DEHYDROGENASES, SHORT CHAIN"/>
    <property type="match status" value="1"/>
</dbReference>
<comment type="caution">
    <text evidence="3">The sequence shown here is derived from an EMBL/GenBank/DDBJ whole genome shotgun (WGS) entry which is preliminary data.</text>
</comment>
<dbReference type="InterPro" id="IPR002347">
    <property type="entry name" value="SDR_fam"/>
</dbReference>
<organism evidence="3 4">
    <name type="scientific">Novosphingobium aerophilum</name>
    <dbReference type="NCBI Taxonomy" id="2839843"/>
    <lineage>
        <taxon>Bacteria</taxon>
        <taxon>Pseudomonadati</taxon>
        <taxon>Pseudomonadota</taxon>
        <taxon>Alphaproteobacteria</taxon>
        <taxon>Sphingomonadales</taxon>
        <taxon>Sphingomonadaceae</taxon>
        <taxon>Novosphingobium</taxon>
    </lineage>
</organism>
<evidence type="ECO:0000313" key="4">
    <source>
        <dbReference type="Proteomes" id="UP000520156"/>
    </source>
</evidence>
<dbReference type="InterPro" id="IPR020904">
    <property type="entry name" value="Sc_DH/Rdtase_CS"/>
</dbReference>
<dbReference type="Gene3D" id="3.40.50.720">
    <property type="entry name" value="NAD(P)-binding Rossmann-like Domain"/>
    <property type="match status" value="1"/>
</dbReference>
<proteinExistence type="inferred from homology"/>
<dbReference type="PROSITE" id="PS00061">
    <property type="entry name" value="ADH_SHORT"/>
    <property type="match status" value="1"/>
</dbReference>
<gene>
    <name evidence="3" type="ORF">H7F49_01105</name>
</gene>
<dbReference type="SUPFAM" id="SSF51735">
    <property type="entry name" value="NAD(P)-binding Rossmann-fold domains"/>
    <property type="match status" value="1"/>
</dbReference>
<evidence type="ECO:0000256" key="2">
    <source>
        <dbReference type="ARBA" id="ARBA00023002"/>
    </source>
</evidence>
<dbReference type="InterPro" id="IPR036291">
    <property type="entry name" value="NAD(P)-bd_dom_sf"/>
</dbReference>
<reference evidence="3 4" key="1">
    <citation type="submission" date="2020-08" db="EMBL/GenBank/DDBJ databases">
        <title>The genome sequence of Novosphingobium flavum 4Y4.</title>
        <authorList>
            <person name="Liu Y."/>
        </authorList>
    </citation>
    <scope>NUCLEOTIDE SEQUENCE [LARGE SCALE GENOMIC DNA]</scope>
    <source>
        <strain evidence="3 4">4Y4</strain>
    </source>
</reference>
<dbReference type="FunFam" id="3.40.50.720:FF:000084">
    <property type="entry name" value="Short-chain dehydrogenase reductase"/>
    <property type="match status" value="1"/>
</dbReference>
<dbReference type="Pfam" id="PF13561">
    <property type="entry name" value="adh_short_C2"/>
    <property type="match status" value="1"/>
</dbReference>
<evidence type="ECO:0000313" key="3">
    <source>
        <dbReference type="EMBL" id="MBC2650299.1"/>
    </source>
</evidence>
<dbReference type="EMBL" id="JACLAU010000001">
    <property type="protein sequence ID" value="MBC2650299.1"/>
    <property type="molecule type" value="Genomic_DNA"/>
</dbReference>
<comment type="similarity">
    <text evidence="1">Belongs to the short-chain dehydrogenases/reductases (SDR) family.</text>
</comment>
<name>A0A7X1KAM3_9SPHN</name>
<protein>
    <submittedName>
        <fullName evidence="3">SDR family oxidoreductase</fullName>
    </submittedName>
</protein>
<sequence length="257" mass="26568">MRDRLAGRAIIVVGAGTGIGAATAERLCAEGARVCLADINLAAAEALATRLASEGHEAFAVEVDIVDEASVQGAFAAAVERLGGLDGAHVNAADLRTIFRDSDALAVDLDVFDRTLAVNLRGHLLCTRAALPHLLASARGGAIVYTSSDAADAGEPERPSYAVSKGGINALMRHVASKWGKHGLTANAIAPGFVMTPEMIAGGQVPEDWIAHCIRATRSTRLGQASDIAAMAAHLLSEDGRWITGQVFHVNGGAGLY</sequence>